<evidence type="ECO:0000256" key="4">
    <source>
        <dbReference type="ARBA" id="ARBA00022840"/>
    </source>
</evidence>
<protein>
    <submittedName>
        <fullName evidence="7">Serine/threonine protein kinase</fullName>
    </submittedName>
</protein>
<evidence type="ECO:0000256" key="1">
    <source>
        <dbReference type="ARBA" id="ARBA00022679"/>
    </source>
</evidence>
<name>A0A7T8BA38_9SPIR</name>
<dbReference type="Gene3D" id="1.10.510.10">
    <property type="entry name" value="Transferase(Phosphotransferase) domain 1"/>
    <property type="match status" value="1"/>
</dbReference>
<organism evidence="7 8">
    <name type="scientific">Breznakiella homolactica</name>
    <dbReference type="NCBI Taxonomy" id="2798577"/>
    <lineage>
        <taxon>Bacteria</taxon>
        <taxon>Pseudomonadati</taxon>
        <taxon>Spirochaetota</taxon>
        <taxon>Spirochaetia</taxon>
        <taxon>Spirochaetales</taxon>
        <taxon>Breznakiellaceae</taxon>
        <taxon>Breznakiella</taxon>
    </lineage>
</organism>
<dbReference type="Gene3D" id="3.30.200.20">
    <property type="entry name" value="Phosphorylase Kinase, domain 1"/>
    <property type="match status" value="1"/>
</dbReference>
<reference evidence="7" key="1">
    <citation type="submission" date="2021-01" db="EMBL/GenBank/DDBJ databases">
        <title>Description of Breznakiella homolactica.</title>
        <authorList>
            <person name="Song Y."/>
            <person name="Brune A."/>
        </authorList>
    </citation>
    <scope>NUCLEOTIDE SEQUENCE</scope>
    <source>
        <strain evidence="7">RmG30</strain>
    </source>
</reference>
<keyword evidence="8" id="KW-1185">Reference proteome</keyword>
<keyword evidence="5" id="KW-1133">Transmembrane helix</keyword>
<dbReference type="PROSITE" id="PS50011">
    <property type="entry name" value="PROTEIN_KINASE_DOM"/>
    <property type="match status" value="1"/>
</dbReference>
<evidence type="ECO:0000256" key="2">
    <source>
        <dbReference type="ARBA" id="ARBA00022741"/>
    </source>
</evidence>
<dbReference type="InterPro" id="IPR011009">
    <property type="entry name" value="Kinase-like_dom_sf"/>
</dbReference>
<dbReference type="GO" id="GO:0005524">
    <property type="term" value="F:ATP binding"/>
    <property type="evidence" value="ECO:0007669"/>
    <property type="project" value="UniProtKB-KW"/>
</dbReference>
<evidence type="ECO:0000256" key="5">
    <source>
        <dbReference type="SAM" id="Phobius"/>
    </source>
</evidence>
<keyword evidence="2" id="KW-0547">Nucleotide-binding</keyword>
<dbReference type="SUPFAM" id="SSF56112">
    <property type="entry name" value="Protein kinase-like (PK-like)"/>
    <property type="match status" value="1"/>
</dbReference>
<dbReference type="InterPro" id="IPR000719">
    <property type="entry name" value="Prot_kinase_dom"/>
</dbReference>
<keyword evidence="4" id="KW-0067">ATP-binding</keyword>
<dbReference type="InterPro" id="IPR008271">
    <property type="entry name" value="Ser/Thr_kinase_AS"/>
</dbReference>
<feature type="domain" description="Protein kinase" evidence="6">
    <location>
        <begin position="11"/>
        <end position="272"/>
    </location>
</feature>
<evidence type="ECO:0000313" key="7">
    <source>
        <dbReference type="EMBL" id="QQO10264.1"/>
    </source>
</evidence>
<keyword evidence="5" id="KW-0812">Transmembrane</keyword>
<dbReference type="CDD" id="cd14014">
    <property type="entry name" value="STKc_PknB_like"/>
    <property type="match status" value="1"/>
</dbReference>
<evidence type="ECO:0000256" key="3">
    <source>
        <dbReference type="ARBA" id="ARBA00022777"/>
    </source>
</evidence>
<dbReference type="PROSITE" id="PS00108">
    <property type="entry name" value="PROTEIN_KINASE_ST"/>
    <property type="match status" value="1"/>
</dbReference>
<dbReference type="Pfam" id="PF00069">
    <property type="entry name" value="Pkinase"/>
    <property type="match status" value="1"/>
</dbReference>
<sequence length="532" mass="59431">MAKIPEEIGKYKVESLIAQGGMGAVYKAQHPTLNRPVILKRLTLSGKKDITERFRREARILMDLSHDNIVGMYDHFKEGSSYYLVLEYVDGLSLEQILRKNRYIPSGVAAYILLELSRALQYAHSQKVIHRDIKPGNVLISRNGRVKLVDFGIAVSDRTEEEQLTREGMTLGTPGYMPAEQFLDSSTVDQRADIYSLGVLAYEMLTGKKPYPGSFSPELVNNIQRGKYVPPAKIVPEIHPVLRSFIRKAMKPKKEKRYQDLSQVIAILENLLPRWNQEELKNLCADAARGREIAVPTVVRSSRKILYFVLAGAGAVILASAVSLMAYLQTFRAVFSPRTYGGIEFDIKAAREYGEVLNEPVTISLFQDDDQDIPEAKKPGLIFLSSGDSAYLSRKSMPAFIPAGAYRAKVTVGREIFWMSFVIKPWAEQKKSPSGQRIYRAACLVQDRGVRPLMVLPQVRDSITGKSLDAEAVVSVSQRGSWVPLAAAKDLKTGGVIRIQVEAPGYKTKLFSLRVDNRQDVLLLQAGLVPEE</sequence>
<accession>A0A7T8BA38</accession>
<dbReference type="AlphaFoldDB" id="A0A7T8BA38"/>
<keyword evidence="5" id="KW-0472">Membrane</keyword>
<dbReference type="KEGG" id="bhc:JFL75_04915"/>
<keyword evidence="7" id="KW-0723">Serine/threonine-protein kinase</keyword>
<dbReference type="SMART" id="SM00220">
    <property type="entry name" value="S_TKc"/>
    <property type="match status" value="1"/>
</dbReference>
<keyword evidence="1" id="KW-0808">Transferase</keyword>
<dbReference type="EMBL" id="CP067089">
    <property type="protein sequence ID" value="QQO10264.1"/>
    <property type="molecule type" value="Genomic_DNA"/>
</dbReference>
<feature type="transmembrane region" description="Helical" evidence="5">
    <location>
        <begin position="305"/>
        <end position="328"/>
    </location>
</feature>
<proteinExistence type="predicted"/>
<dbReference type="RefSeq" id="WP_215627568.1">
    <property type="nucleotide sequence ID" value="NZ_CP067089.2"/>
</dbReference>
<gene>
    <name evidence="7" type="ORF">JFL75_04915</name>
</gene>
<dbReference type="PANTHER" id="PTHR43289">
    <property type="entry name" value="MITOGEN-ACTIVATED PROTEIN KINASE KINASE KINASE 20-RELATED"/>
    <property type="match status" value="1"/>
</dbReference>
<keyword evidence="3 7" id="KW-0418">Kinase</keyword>
<dbReference type="GO" id="GO:0004674">
    <property type="term" value="F:protein serine/threonine kinase activity"/>
    <property type="evidence" value="ECO:0007669"/>
    <property type="project" value="UniProtKB-KW"/>
</dbReference>
<dbReference type="PANTHER" id="PTHR43289:SF6">
    <property type="entry name" value="SERINE_THREONINE-PROTEIN KINASE NEKL-3"/>
    <property type="match status" value="1"/>
</dbReference>
<evidence type="ECO:0000259" key="6">
    <source>
        <dbReference type="PROSITE" id="PS50011"/>
    </source>
</evidence>
<dbReference type="Proteomes" id="UP000595917">
    <property type="component" value="Chromosome"/>
</dbReference>
<evidence type="ECO:0000313" key="8">
    <source>
        <dbReference type="Proteomes" id="UP000595917"/>
    </source>
</evidence>